<dbReference type="Gene3D" id="3.40.710.10">
    <property type="entry name" value="DD-peptidase/beta-lactamase superfamily"/>
    <property type="match status" value="1"/>
</dbReference>
<evidence type="ECO:0000259" key="2">
    <source>
        <dbReference type="Pfam" id="PF00905"/>
    </source>
</evidence>
<evidence type="ECO:0000313" key="4">
    <source>
        <dbReference type="EMBL" id="MFF3567072.1"/>
    </source>
</evidence>
<proteinExistence type="predicted"/>
<organism evidence="4 5">
    <name type="scientific">Nocardia jiangxiensis</name>
    <dbReference type="NCBI Taxonomy" id="282685"/>
    <lineage>
        <taxon>Bacteria</taxon>
        <taxon>Bacillati</taxon>
        <taxon>Actinomycetota</taxon>
        <taxon>Actinomycetes</taxon>
        <taxon>Mycobacteriales</taxon>
        <taxon>Nocardiaceae</taxon>
        <taxon>Nocardia</taxon>
    </lineage>
</organism>
<feature type="domain" description="NTF2-like N-terminal transpeptidase" evidence="3">
    <location>
        <begin position="43"/>
        <end position="150"/>
    </location>
</feature>
<comment type="caution">
    <text evidence="4">The sequence shown here is derived from an EMBL/GenBank/DDBJ whole genome shotgun (WGS) entry which is preliminary data.</text>
</comment>
<gene>
    <name evidence="4" type="ORF">ACFYXQ_04750</name>
</gene>
<dbReference type="Proteomes" id="UP001601992">
    <property type="component" value="Unassembled WGS sequence"/>
</dbReference>
<feature type="signal peptide" evidence="1">
    <location>
        <begin position="1"/>
        <end position="37"/>
    </location>
</feature>
<protein>
    <submittedName>
        <fullName evidence="4">Penicillin-binding transpeptidase domain-containing protein</fullName>
    </submittedName>
</protein>
<dbReference type="Pfam" id="PF00905">
    <property type="entry name" value="Transpeptidase"/>
    <property type="match status" value="1"/>
</dbReference>
<dbReference type="Pfam" id="PF05223">
    <property type="entry name" value="MecA_N"/>
    <property type="match status" value="1"/>
</dbReference>
<keyword evidence="5" id="KW-1185">Reference proteome</keyword>
<dbReference type="PANTHER" id="PTHR30627:SF24">
    <property type="entry name" value="PENICILLIN-BINDING PROTEIN 4B"/>
    <property type="match status" value="1"/>
</dbReference>
<reference evidence="4 5" key="1">
    <citation type="submission" date="2024-10" db="EMBL/GenBank/DDBJ databases">
        <title>The Natural Products Discovery Center: Release of the First 8490 Sequenced Strains for Exploring Actinobacteria Biosynthetic Diversity.</title>
        <authorList>
            <person name="Kalkreuter E."/>
            <person name="Kautsar S.A."/>
            <person name="Yang D."/>
            <person name="Bader C.D."/>
            <person name="Teijaro C.N."/>
            <person name="Fluegel L."/>
            <person name="Davis C.M."/>
            <person name="Simpson J.R."/>
            <person name="Lauterbach L."/>
            <person name="Steele A.D."/>
            <person name="Gui C."/>
            <person name="Meng S."/>
            <person name="Li G."/>
            <person name="Viehrig K."/>
            <person name="Ye F."/>
            <person name="Su P."/>
            <person name="Kiefer A.F."/>
            <person name="Nichols A."/>
            <person name="Cepeda A.J."/>
            <person name="Yan W."/>
            <person name="Fan B."/>
            <person name="Jiang Y."/>
            <person name="Adhikari A."/>
            <person name="Zheng C.-J."/>
            <person name="Schuster L."/>
            <person name="Cowan T.M."/>
            <person name="Smanski M.J."/>
            <person name="Chevrette M.G."/>
            <person name="De Carvalho L.P.S."/>
            <person name="Shen B."/>
        </authorList>
    </citation>
    <scope>NUCLEOTIDE SEQUENCE [LARGE SCALE GENOMIC DNA]</scope>
    <source>
        <strain evidence="4 5">NPDC002593</strain>
    </source>
</reference>
<dbReference type="RefSeq" id="WP_387402641.1">
    <property type="nucleotide sequence ID" value="NZ_JBIAQY010000002.1"/>
</dbReference>
<dbReference type="PANTHER" id="PTHR30627">
    <property type="entry name" value="PEPTIDOGLYCAN D,D-TRANSPEPTIDASE"/>
    <property type="match status" value="1"/>
</dbReference>
<name>A0ABW6RST1_9NOCA</name>
<feature type="domain" description="Penicillin-binding protein transpeptidase" evidence="2">
    <location>
        <begin position="336"/>
        <end position="593"/>
    </location>
</feature>
<evidence type="ECO:0000259" key="3">
    <source>
        <dbReference type="Pfam" id="PF05223"/>
    </source>
</evidence>
<dbReference type="InterPro" id="IPR001460">
    <property type="entry name" value="PCN-bd_Tpept"/>
</dbReference>
<sequence>MVKLRIPLSLRNCRHLCGRTAVALTAVVVAVSADACASGPQGPLAAAADFVGDFARHDVHAAAGRTNQPDQAAPALASAWGNLGAQTMSAHTGSARVSGDTATVDYTYEWHLAKNRVWSYTGQLQMGRVDGGWQVRWTASDIHPQLGDTQTMALRETPAPRARVNERSGTDVLIPGVVHRITFTLAQATDPGYTTGALAGALHRFDDTVTANGIVDAARKAGGTYTVALLTETEFNQVSGDLLGLPGVTTAKEWDMVPTDRGFAPDLITQVRKTVIDEVDGKDGWDVVTVNANGADTDLLKEVAPQPVPSFALSLDRTVQNAAQRAVDGRPDKTVMVVVQPSTGALLAVAQNEAADTDGPIATSGLYPPGSTFKTVTAAAAMASGIATPDTVLPCPGRIVIGERTIPNYDSFSLGDVPMSRAYARSCNTSFAELASRLSGDALTTVATKFGVGPDYSIPGLTTVSGSVPPTNDLTQRTENGIGQGRVLVSPFGMALVAATVAHGSAPVPYLLSGHPTKVSATRPAPSPTVIAGLRLMMRKVVLEGTATHIADQGEVYGKTGEAEVEGGSHSWFIGYRGDMAWATMLVDGGSSDNAVAVTRDMLAALPSGST</sequence>
<dbReference type="EMBL" id="JBIAQY010000002">
    <property type="protein sequence ID" value="MFF3567072.1"/>
    <property type="molecule type" value="Genomic_DNA"/>
</dbReference>
<dbReference type="InterPro" id="IPR050515">
    <property type="entry name" value="Beta-lactam/transpept"/>
</dbReference>
<evidence type="ECO:0000256" key="1">
    <source>
        <dbReference type="SAM" id="SignalP"/>
    </source>
</evidence>
<feature type="chain" id="PRO_5046480744" evidence="1">
    <location>
        <begin position="38"/>
        <end position="611"/>
    </location>
</feature>
<dbReference type="InterPro" id="IPR007887">
    <property type="entry name" value="MecA_N"/>
</dbReference>
<keyword evidence="1" id="KW-0732">Signal</keyword>
<dbReference type="InterPro" id="IPR012338">
    <property type="entry name" value="Beta-lactam/transpept-like"/>
</dbReference>
<evidence type="ECO:0000313" key="5">
    <source>
        <dbReference type="Proteomes" id="UP001601992"/>
    </source>
</evidence>
<accession>A0ABW6RST1</accession>
<dbReference type="SUPFAM" id="SSF56601">
    <property type="entry name" value="beta-lactamase/transpeptidase-like"/>
    <property type="match status" value="1"/>
</dbReference>